<accession>A0AAD3CVS7</accession>
<dbReference type="InterPro" id="IPR039902">
    <property type="entry name" value="CCDC148/CCDC112"/>
</dbReference>
<keyword evidence="4" id="KW-1185">Reference proteome</keyword>
<reference evidence="3 4" key="1">
    <citation type="journal article" date="2021" name="Sci. Rep.">
        <title>The genome of the diatom Chaetoceros tenuissimus carries an ancient integrated fragment of an extant virus.</title>
        <authorList>
            <person name="Hongo Y."/>
            <person name="Kimura K."/>
            <person name="Takaki Y."/>
            <person name="Yoshida Y."/>
            <person name="Baba S."/>
            <person name="Kobayashi G."/>
            <person name="Nagasaki K."/>
            <person name="Hano T."/>
            <person name="Tomaru Y."/>
        </authorList>
    </citation>
    <scope>NUCLEOTIDE SEQUENCE [LARGE SCALE GENOMIC DNA]</scope>
    <source>
        <strain evidence="3 4">NIES-3715</strain>
    </source>
</reference>
<protein>
    <submittedName>
        <fullName evidence="3">Uncharacterized protein</fullName>
    </submittedName>
</protein>
<dbReference type="Proteomes" id="UP001054902">
    <property type="component" value="Unassembled WGS sequence"/>
</dbReference>
<evidence type="ECO:0000313" key="3">
    <source>
        <dbReference type="EMBL" id="GFH53078.1"/>
    </source>
</evidence>
<keyword evidence="1 2" id="KW-0175">Coiled coil</keyword>
<feature type="coiled-coil region" evidence="2">
    <location>
        <begin position="340"/>
        <end position="369"/>
    </location>
</feature>
<dbReference type="EMBL" id="BLLK01000046">
    <property type="protein sequence ID" value="GFH53078.1"/>
    <property type="molecule type" value="Genomic_DNA"/>
</dbReference>
<dbReference type="AlphaFoldDB" id="A0AAD3CVS7"/>
<sequence>MRNNRKRLPLRKRPSQANDILSHENCVLKELLESGDSFKRIQNKLGQYKAQNDSTNIHEERLETRKELQLLELNESRLIKEIESIVENQQINLVDKATDENKDYEEIIERISKSSSSNISIPLNLRVSLNRLAQDLDFLFDATNQEEIDIPNFIERICHNVLQFDHSTVEELAMCNSSALSKFSSIKTLLRKWMIKSKQLLMKDKRQRHELANIMAVDIDQLRCTIVEEKVDSVSKELHRELQDEVEFRLEMLHCLKSCQKMAAEHDDITKRMIDSVEKEIVDISRSMRNIEIKDKADLFKMMKRDKEIEQEEFNVQRSHHEEKQRIKRIMENSERVHFRSQVLLEKQKALEEKSKLELEEEAQRQKRLEMVASSVPYHSKISNMKANILKSTAARSNDYYEPLSQSGLKEFQHGKAKFFSESKVFSDPKFRLAHSLHERGVANSAVALAIVERVIVREKNQL</sequence>
<evidence type="ECO:0000256" key="2">
    <source>
        <dbReference type="SAM" id="Coils"/>
    </source>
</evidence>
<comment type="caution">
    <text evidence="3">The sequence shown here is derived from an EMBL/GenBank/DDBJ whole genome shotgun (WGS) entry which is preliminary data.</text>
</comment>
<dbReference type="PANTHER" id="PTHR21549">
    <property type="entry name" value="MUTATED IN BLADDER CANCER 1"/>
    <property type="match status" value="1"/>
</dbReference>
<name>A0AAD3CVS7_9STRA</name>
<evidence type="ECO:0000313" key="4">
    <source>
        <dbReference type="Proteomes" id="UP001054902"/>
    </source>
</evidence>
<gene>
    <name evidence="3" type="ORF">CTEN210_09554</name>
</gene>
<evidence type="ECO:0000256" key="1">
    <source>
        <dbReference type="ARBA" id="ARBA00023054"/>
    </source>
</evidence>
<dbReference type="PANTHER" id="PTHR21549:SF1">
    <property type="entry name" value="COILED-COIL DOMAIN-CONTAINING PROTEIN 148"/>
    <property type="match status" value="1"/>
</dbReference>
<proteinExistence type="predicted"/>
<organism evidence="3 4">
    <name type="scientific">Chaetoceros tenuissimus</name>
    <dbReference type="NCBI Taxonomy" id="426638"/>
    <lineage>
        <taxon>Eukaryota</taxon>
        <taxon>Sar</taxon>
        <taxon>Stramenopiles</taxon>
        <taxon>Ochrophyta</taxon>
        <taxon>Bacillariophyta</taxon>
        <taxon>Coscinodiscophyceae</taxon>
        <taxon>Chaetocerotophycidae</taxon>
        <taxon>Chaetocerotales</taxon>
        <taxon>Chaetocerotaceae</taxon>
        <taxon>Chaetoceros</taxon>
    </lineage>
</organism>